<dbReference type="InterPro" id="IPR035979">
    <property type="entry name" value="RBD_domain_sf"/>
</dbReference>
<sequence length="169" mass="15755">MGNKLYVGNLPYSVRDSDLEQAFSQFGGVTSAKVMMERDTGRSKGFGFVEMASDAEAQAAISGMNGQPLGGRSVVVNEARPMEQRPRGYGGGGGGSGGGGYGGGGGGYGGGGGGYGGGGGGRSGGGGGYGGGGGGRSGGGGGGGDGGFRSPYGSGPRGGNRGGGGGGSY</sequence>
<dbReference type="Proteomes" id="UP000298180">
    <property type="component" value="Unassembled WGS sequence"/>
</dbReference>
<keyword evidence="5" id="KW-1185">Reference proteome</keyword>
<evidence type="ECO:0000256" key="1">
    <source>
        <dbReference type="ARBA" id="ARBA00022884"/>
    </source>
</evidence>
<reference evidence="4 5" key="1">
    <citation type="submission" date="2019-03" db="EMBL/GenBank/DDBJ databases">
        <title>Ramlibacter henchirensis DSM 14656, whole genome shotgun sequence.</title>
        <authorList>
            <person name="Zhang X."/>
            <person name="Feng G."/>
            <person name="Zhu H."/>
        </authorList>
    </citation>
    <scope>NUCLEOTIDE SEQUENCE [LARGE SCALE GENOMIC DNA]</scope>
    <source>
        <strain evidence="4 5">DSM 14656</strain>
    </source>
</reference>
<protein>
    <submittedName>
        <fullName evidence="4">RNA-binding protein</fullName>
    </submittedName>
</protein>
<feature type="compositionally biased region" description="Gly residues" evidence="2">
    <location>
        <begin position="155"/>
        <end position="169"/>
    </location>
</feature>
<dbReference type="RefSeq" id="WP_135262873.1">
    <property type="nucleotide sequence ID" value="NZ_SMLM01000001.1"/>
</dbReference>
<dbReference type="AlphaFoldDB" id="A0A4Z0C559"/>
<accession>A0A4Z0C559</accession>
<feature type="region of interest" description="Disordered" evidence="2">
    <location>
        <begin position="78"/>
        <end position="169"/>
    </location>
</feature>
<proteinExistence type="predicted"/>
<comment type="caution">
    <text evidence="4">The sequence shown here is derived from an EMBL/GenBank/DDBJ whole genome shotgun (WGS) entry which is preliminary data.</text>
</comment>
<organism evidence="4 5">
    <name type="scientific">Ramlibacter henchirensis</name>
    <dbReference type="NCBI Taxonomy" id="204072"/>
    <lineage>
        <taxon>Bacteria</taxon>
        <taxon>Pseudomonadati</taxon>
        <taxon>Pseudomonadota</taxon>
        <taxon>Betaproteobacteria</taxon>
        <taxon>Burkholderiales</taxon>
        <taxon>Comamonadaceae</taxon>
        <taxon>Ramlibacter</taxon>
    </lineage>
</organism>
<dbReference type="InterPro" id="IPR012677">
    <property type="entry name" value="Nucleotide-bd_a/b_plait_sf"/>
</dbReference>
<dbReference type="GO" id="GO:0003723">
    <property type="term" value="F:RNA binding"/>
    <property type="evidence" value="ECO:0007669"/>
    <property type="project" value="UniProtKB-KW"/>
</dbReference>
<evidence type="ECO:0000313" key="5">
    <source>
        <dbReference type="Proteomes" id="UP000298180"/>
    </source>
</evidence>
<dbReference type="SMART" id="SM00360">
    <property type="entry name" value="RRM"/>
    <property type="match status" value="1"/>
</dbReference>
<feature type="compositionally biased region" description="Gly residues" evidence="2">
    <location>
        <begin position="88"/>
        <end position="147"/>
    </location>
</feature>
<dbReference type="PROSITE" id="PS50102">
    <property type="entry name" value="RRM"/>
    <property type="match status" value="1"/>
</dbReference>
<dbReference type="OrthoDB" id="9798855at2"/>
<dbReference type="InterPro" id="IPR052462">
    <property type="entry name" value="SLIRP/GR-RBP-like"/>
</dbReference>
<evidence type="ECO:0000313" key="4">
    <source>
        <dbReference type="EMBL" id="TFZ06786.1"/>
    </source>
</evidence>
<gene>
    <name evidence="4" type="ORF">EZ313_09235</name>
</gene>
<dbReference type="CDD" id="cd21608">
    <property type="entry name" value="RRM2_NsCP33_like"/>
    <property type="match status" value="1"/>
</dbReference>
<name>A0A4Z0C559_9BURK</name>
<dbReference type="Pfam" id="PF00076">
    <property type="entry name" value="RRM_1"/>
    <property type="match status" value="1"/>
</dbReference>
<dbReference type="PANTHER" id="PTHR48027">
    <property type="entry name" value="HETEROGENEOUS NUCLEAR RIBONUCLEOPROTEIN 87F-RELATED"/>
    <property type="match status" value="1"/>
</dbReference>
<keyword evidence="1" id="KW-0694">RNA-binding</keyword>
<dbReference type="SUPFAM" id="SSF54928">
    <property type="entry name" value="RNA-binding domain, RBD"/>
    <property type="match status" value="1"/>
</dbReference>
<dbReference type="InterPro" id="IPR048289">
    <property type="entry name" value="RRM2_NsCP33-like"/>
</dbReference>
<feature type="domain" description="RRM" evidence="3">
    <location>
        <begin position="3"/>
        <end position="81"/>
    </location>
</feature>
<evidence type="ECO:0000259" key="3">
    <source>
        <dbReference type="PROSITE" id="PS50102"/>
    </source>
</evidence>
<dbReference type="InterPro" id="IPR000504">
    <property type="entry name" value="RRM_dom"/>
</dbReference>
<dbReference type="EMBL" id="SMLM01000001">
    <property type="protein sequence ID" value="TFZ06786.1"/>
    <property type="molecule type" value="Genomic_DNA"/>
</dbReference>
<dbReference type="Gene3D" id="3.30.70.330">
    <property type="match status" value="1"/>
</dbReference>
<evidence type="ECO:0000256" key="2">
    <source>
        <dbReference type="SAM" id="MobiDB-lite"/>
    </source>
</evidence>